<dbReference type="EMBL" id="JHEG04000001">
    <property type="protein sequence ID" value="KAF3891179.1"/>
    <property type="molecule type" value="Genomic_DNA"/>
</dbReference>
<reference evidence="2" key="1">
    <citation type="journal article" date="2015" name="Genome Announc.">
        <title>Draft Genome Sequence of Tolypothrix boutellei Strain VB521301.</title>
        <authorList>
            <person name="Chandrababunaidu M.M."/>
            <person name="Singh D."/>
            <person name="Sen D."/>
            <person name="Bhan S."/>
            <person name="Das S."/>
            <person name="Gupta A."/>
            <person name="Adhikary S.P."/>
            <person name="Tripathy S."/>
        </authorList>
    </citation>
    <scope>NUCLEOTIDE SEQUENCE</scope>
    <source>
        <strain evidence="2">VB521301</strain>
    </source>
</reference>
<comment type="caution">
    <text evidence="2">The sequence shown here is derived from an EMBL/GenBank/DDBJ whole genome shotgun (WGS) entry which is preliminary data.</text>
</comment>
<evidence type="ECO:0000313" key="1">
    <source>
        <dbReference type="EMBL" id="KAF3891179.1"/>
    </source>
</evidence>
<name>A0A0C1N6N0_9CYAN</name>
<dbReference type="RefSeq" id="WP_038083201.1">
    <property type="nucleotide sequence ID" value="NZ_JHEG04000001.1"/>
</dbReference>
<accession>A0A0C1N6N0</accession>
<proteinExistence type="predicted"/>
<gene>
    <name evidence="2" type="ORF">DA73_0241520</name>
    <name evidence="1" type="ORF">DA73_0400028420</name>
</gene>
<keyword evidence="3" id="KW-1185">Reference proteome</keyword>
<dbReference type="SUPFAM" id="SSF143011">
    <property type="entry name" value="RelE-like"/>
    <property type="match status" value="1"/>
</dbReference>
<protein>
    <submittedName>
        <fullName evidence="2">Cytotoxic translational repressor of toxin-antitoxin stability system</fullName>
    </submittedName>
</protein>
<organism evidence="2">
    <name type="scientific">Tolypothrix bouteillei VB521301</name>
    <dbReference type="NCBI Taxonomy" id="1479485"/>
    <lineage>
        <taxon>Bacteria</taxon>
        <taxon>Bacillati</taxon>
        <taxon>Cyanobacteriota</taxon>
        <taxon>Cyanophyceae</taxon>
        <taxon>Nostocales</taxon>
        <taxon>Tolypothrichaceae</taxon>
        <taxon>Tolypothrix</taxon>
    </lineage>
</organism>
<dbReference type="InterPro" id="IPR035093">
    <property type="entry name" value="RelE/ParE_toxin_dom_sf"/>
</dbReference>
<reference evidence="1" key="2">
    <citation type="submission" date="2019-11" db="EMBL/GenBank/DDBJ databases">
        <title>Improved Assembly of Tolypothrix boutellei genome.</title>
        <authorList>
            <person name="Sarangi A.N."/>
            <person name="Mukherjee M."/>
            <person name="Ghosh S."/>
            <person name="Singh D."/>
            <person name="Das A."/>
            <person name="Kant S."/>
            <person name="Prusty A."/>
            <person name="Tripathy S."/>
        </authorList>
    </citation>
    <scope>NUCLEOTIDE SEQUENCE</scope>
    <source>
        <strain evidence="1">VB521301</strain>
    </source>
</reference>
<sequence>MEVRYARSFLKDLKSLEPAAYQRVYDFVFIEFANKGLLHCLPEMRQIDSEGIFYRFTVDDYLIGLEVKGEIVKFLRVIPMPDV</sequence>
<evidence type="ECO:0000313" key="2">
    <source>
        <dbReference type="EMBL" id="KIE08141.1"/>
    </source>
</evidence>
<dbReference type="STRING" id="1479485.DA73_0241520"/>
<evidence type="ECO:0000313" key="3">
    <source>
        <dbReference type="Proteomes" id="UP000029738"/>
    </source>
</evidence>
<dbReference type="OrthoDB" id="463867at2"/>
<dbReference type="AlphaFoldDB" id="A0A0C1N6N0"/>
<dbReference type="EMBL" id="JHEG02000059">
    <property type="protein sequence ID" value="KIE08141.1"/>
    <property type="molecule type" value="Genomic_DNA"/>
</dbReference>
<dbReference type="Proteomes" id="UP000029738">
    <property type="component" value="Unassembled WGS sequence"/>
</dbReference>
<dbReference type="Gene3D" id="3.30.2310.20">
    <property type="entry name" value="RelE-like"/>
    <property type="match status" value="1"/>
</dbReference>